<dbReference type="GO" id="GO:0051213">
    <property type="term" value="F:dioxygenase activity"/>
    <property type="evidence" value="ECO:0007669"/>
    <property type="project" value="UniProtKB-KW"/>
</dbReference>
<reference evidence="8 9" key="1">
    <citation type="submission" date="2014-04" db="EMBL/GenBank/DDBJ databases">
        <authorList>
            <consortium name="DOE Joint Genome Institute"/>
            <person name="Kuo A."/>
            <person name="Kohler A."/>
            <person name="Costa M.D."/>
            <person name="Nagy L.G."/>
            <person name="Floudas D."/>
            <person name="Copeland A."/>
            <person name="Barry K.W."/>
            <person name="Cichocki N."/>
            <person name="Veneault-Fourrey C."/>
            <person name="LaButti K."/>
            <person name="Lindquist E.A."/>
            <person name="Lipzen A."/>
            <person name="Lundell T."/>
            <person name="Morin E."/>
            <person name="Murat C."/>
            <person name="Sun H."/>
            <person name="Tunlid A."/>
            <person name="Henrissat B."/>
            <person name="Grigoriev I.V."/>
            <person name="Hibbett D.S."/>
            <person name="Martin F."/>
            <person name="Nordberg H.P."/>
            <person name="Cantor M.N."/>
            <person name="Hua S.X."/>
        </authorList>
    </citation>
    <scope>NUCLEOTIDE SEQUENCE [LARGE SCALE GENOMIC DNA]</scope>
    <source>
        <strain evidence="8 9">Marx 270</strain>
    </source>
</reference>
<dbReference type="AlphaFoldDB" id="A0A0C3MXM7"/>
<keyword evidence="3" id="KW-0223">Dioxygenase</keyword>
<dbReference type="EMBL" id="KN832147">
    <property type="protein sequence ID" value="KIN93659.1"/>
    <property type="molecule type" value="Genomic_DNA"/>
</dbReference>
<dbReference type="Pfam" id="PF12851">
    <property type="entry name" value="Tet_JBP"/>
    <property type="match status" value="1"/>
</dbReference>
<evidence type="ECO:0000256" key="6">
    <source>
        <dbReference type="SAM" id="MobiDB-lite"/>
    </source>
</evidence>
<feature type="compositionally biased region" description="Basic and acidic residues" evidence="6">
    <location>
        <begin position="82"/>
        <end position="94"/>
    </location>
</feature>
<protein>
    <recommendedName>
        <fullName evidence="7">2OGFeDO JBP1/TET oxygenase domain-containing protein</fullName>
    </recommendedName>
</protein>
<dbReference type="InterPro" id="IPR024779">
    <property type="entry name" value="2OGFeDO_JBP1/TET_oxygenase_dom"/>
</dbReference>
<proteinExistence type="predicted"/>
<evidence type="ECO:0000256" key="2">
    <source>
        <dbReference type="ARBA" id="ARBA00022723"/>
    </source>
</evidence>
<dbReference type="InParanoid" id="A0A0C3MXM7"/>
<gene>
    <name evidence="8" type="ORF">M404DRAFT_1008808</name>
</gene>
<sequence length="394" mass="44464">MSSHASSSNDKDMVISGADASAQTFDLGSLTPMLHSYASKQEDRWEKQMIAIFGSIQVDGPLPLLPPLSEDESCGQKRKSKSKDTYRSPEGKERKLIKGFQREMKNMVKKAKSDSVIFESFNFVEAIKKLQMVPKRSEATVMQWLDGKPRVAKSSDGVDIICHLPMALKECARKELYQALMEFGHAVNAKPDGGADRNKRNVKSSYVQKEGELAGIVKLVAYWKMHGPKTPSRDYLKSGRQFCLATAVLNKLNHSALRINAAFEALDEKQYSALKTLREKVLLDNPFARMIASNYPLLFEGLAIMWNRQTPLHSDNTDPINGWVALMVLGEFQKGHLWIPCLKLRLSYEPGTIIFLRGHILPHEVEAWEGGQRISMAHFTHQTIWNDYPDIECP</sequence>
<comment type="cofactor">
    <cofactor evidence="1">
        <name>Fe(2+)</name>
        <dbReference type="ChEBI" id="CHEBI:29033"/>
    </cofactor>
</comment>
<accession>A0A0C3MXM7</accession>
<feature type="region of interest" description="Disordered" evidence="6">
    <location>
        <begin position="64"/>
        <end position="94"/>
    </location>
</feature>
<dbReference type="GO" id="GO:0046872">
    <property type="term" value="F:metal ion binding"/>
    <property type="evidence" value="ECO:0007669"/>
    <property type="project" value="UniProtKB-KW"/>
</dbReference>
<dbReference type="OrthoDB" id="2685384at2759"/>
<evidence type="ECO:0000256" key="5">
    <source>
        <dbReference type="ARBA" id="ARBA00023004"/>
    </source>
</evidence>
<evidence type="ECO:0000256" key="3">
    <source>
        <dbReference type="ARBA" id="ARBA00022964"/>
    </source>
</evidence>
<evidence type="ECO:0000256" key="4">
    <source>
        <dbReference type="ARBA" id="ARBA00023002"/>
    </source>
</evidence>
<feature type="domain" description="2OGFeDO JBP1/TET oxygenase" evidence="7">
    <location>
        <begin position="298"/>
        <end position="382"/>
    </location>
</feature>
<dbReference type="Proteomes" id="UP000054217">
    <property type="component" value="Unassembled WGS sequence"/>
</dbReference>
<keyword evidence="9" id="KW-1185">Reference proteome</keyword>
<reference evidence="9" key="2">
    <citation type="submission" date="2015-01" db="EMBL/GenBank/DDBJ databases">
        <title>Evolutionary Origins and Diversification of the Mycorrhizal Mutualists.</title>
        <authorList>
            <consortium name="DOE Joint Genome Institute"/>
            <consortium name="Mycorrhizal Genomics Consortium"/>
            <person name="Kohler A."/>
            <person name="Kuo A."/>
            <person name="Nagy L.G."/>
            <person name="Floudas D."/>
            <person name="Copeland A."/>
            <person name="Barry K.W."/>
            <person name="Cichocki N."/>
            <person name="Veneault-Fourrey C."/>
            <person name="LaButti K."/>
            <person name="Lindquist E.A."/>
            <person name="Lipzen A."/>
            <person name="Lundell T."/>
            <person name="Morin E."/>
            <person name="Murat C."/>
            <person name="Riley R."/>
            <person name="Ohm R."/>
            <person name="Sun H."/>
            <person name="Tunlid A."/>
            <person name="Henrissat B."/>
            <person name="Grigoriev I.V."/>
            <person name="Hibbett D.S."/>
            <person name="Martin F."/>
        </authorList>
    </citation>
    <scope>NUCLEOTIDE SEQUENCE [LARGE SCALE GENOMIC DNA]</scope>
    <source>
        <strain evidence="9">Marx 270</strain>
    </source>
</reference>
<keyword evidence="2" id="KW-0479">Metal-binding</keyword>
<evidence type="ECO:0000313" key="8">
    <source>
        <dbReference type="EMBL" id="KIN93659.1"/>
    </source>
</evidence>
<name>A0A0C3MXM7_PISTI</name>
<evidence type="ECO:0000256" key="1">
    <source>
        <dbReference type="ARBA" id="ARBA00001954"/>
    </source>
</evidence>
<evidence type="ECO:0000313" key="9">
    <source>
        <dbReference type="Proteomes" id="UP000054217"/>
    </source>
</evidence>
<organism evidence="8 9">
    <name type="scientific">Pisolithus tinctorius Marx 270</name>
    <dbReference type="NCBI Taxonomy" id="870435"/>
    <lineage>
        <taxon>Eukaryota</taxon>
        <taxon>Fungi</taxon>
        <taxon>Dikarya</taxon>
        <taxon>Basidiomycota</taxon>
        <taxon>Agaricomycotina</taxon>
        <taxon>Agaricomycetes</taxon>
        <taxon>Agaricomycetidae</taxon>
        <taxon>Boletales</taxon>
        <taxon>Sclerodermatineae</taxon>
        <taxon>Pisolithaceae</taxon>
        <taxon>Pisolithus</taxon>
    </lineage>
</organism>
<evidence type="ECO:0000259" key="7">
    <source>
        <dbReference type="Pfam" id="PF12851"/>
    </source>
</evidence>
<dbReference type="HOGENOM" id="CLU_614023_0_0_1"/>
<keyword evidence="4" id="KW-0560">Oxidoreductase</keyword>
<dbReference type="Gene3D" id="3.60.130.30">
    <property type="match status" value="1"/>
</dbReference>
<keyword evidence="5" id="KW-0408">Iron</keyword>